<feature type="domain" description="Glucose-methanol-choline oxidoreductase N-terminal" evidence="7">
    <location>
        <begin position="180"/>
        <end position="258"/>
    </location>
</feature>
<sequence length="548" mass="60405">MSFIDARELPENAHLTGTVVIVGTGPAGTTVARELAPTGVDILMVEGGSLGRSPEHDDTLKADQRSQSVEPLEKARTKRLGGASTQWGGRTYPFDALDFEDRTEGGLNFKGWPISREDLNPFYQRATVAAGVKNMQYTAAQAIEGAPQHLMGESDLVNTQGIWRWGPPVNFGDVVTDELADRGNVRVLHNANVTHVVQDPETGRITELKIQSKPGKFLTVSGDEVVLAMGGLETARLLLNSNVGNENDQVGRYYTIHPIGEVGKLTMSDPKAEGNAVTYTKSHDGVWVRRNLQLHEDVRRREGLLNMGFAIWYDEPRNPDHGDPLLSSFALVRKMLTMTGGFKGTGMHRRYAELENPKAHVLNVLKGLPSVGAFGVHWLRDRILDPRTLPSFTRYSKKGVYRIRFDAEQAPRVEQRVVLSDVEKDAYGVPRLDVQHFIPEEDRRNYHRSLELLAEGINATGFATYEPPTLEEMLTRPMVDATHQMGLVRMGSAPEESVVDENLKVWSSPNLYLSTTGAFTTGGMAGPTLTVIAISIRLADHLAAKLGL</sequence>
<dbReference type="Pfam" id="PF00732">
    <property type="entry name" value="GMC_oxred_N"/>
    <property type="match status" value="1"/>
</dbReference>
<evidence type="ECO:0000256" key="6">
    <source>
        <dbReference type="SAM" id="MobiDB-lite"/>
    </source>
</evidence>
<dbReference type="InterPro" id="IPR000172">
    <property type="entry name" value="GMC_OxRdtase_N"/>
</dbReference>
<keyword evidence="3" id="KW-0285">Flavoprotein</keyword>
<dbReference type="SUPFAM" id="SSF51905">
    <property type="entry name" value="FAD/NAD(P)-binding domain"/>
    <property type="match status" value="1"/>
</dbReference>
<dbReference type="InterPro" id="IPR051473">
    <property type="entry name" value="P2Ox-like"/>
</dbReference>
<evidence type="ECO:0000256" key="4">
    <source>
        <dbReference type="ARBA" id="ARBA00022827"/>
    </source>
</evidence>
<comment type="caution">
    <text evidence="9">The sequence shown here is derived from an EMBL/GenBank/DDBJ whole genome shotgun (WGS) entry which is preliminary data.</text>
</comment>
<keyword evidence="5" id="KW-0560">Oxidoreductase</keyword>
<feature type="region of interest" description="Disordered" evidence="6">
    <location>
        <begin position="48"/>
        <end position="84"/>
    </location>
</feature>
<dbReference type="RefSeq" id="WP_135011465.1">
    <property type="nucleotide sequence ID" value="NZ_JADGLK010000006.1"/>
</dbReference>
<protein>
    <submittedName>
        <fullName evidence="9">GMC family oxidoreductase</fullName>
    </submittedName>
</protein>
<dbReference type="PANTHER" id="PTHR42784:SF1">
    <property type="entry name" value="PYRANOSE 2-OXIDASE"/>
    <property type="match status" value="1"/>
</dbReference>
<dbReference type="PANTHER" id="PTHR42784">
    <property type="entry name" value="PYRANOSE 2-OXIDASE"/>
    <property type="match status" value="1"/>
</dbReference>
<accession>A0A4Y9F701</accession>
<reference evidence="9 10" key="1">
    <citation type="submission" date="2019-03" db="EMBL/GenBank/DDBJ databases">
        <title>Diversity of the mouse oral microbiome.</title>
        <authorList>
            <person name="Joseph S."/>
            <person name="Aduse-Opoku J."/>
            <person name="Curtis M."/>
            <person name="Wade W."/>
            <person name="Hashim A."/>
        </authorList>
    </citation>
    <scope>NUCLEOTIDE SEQUENCE [LARGE SCALE GENOMIC DNA]</scope>
    <source>
        <strain evidence="10">irhom_31</strain>
    </source>
</reference>
<dbReference type="GO" id="GO:0016614">
    <property type="term" value="F:oxidoreductase activity, acting on CH-OH group of donors"/>
    <property type="evidence" value="ECO:0007669"/>
    <property type="project" value="InterPro"/>
</dbReference>
<feature type="domain" description="Glucose-methanol-choline oxidoreductase C-terminal" evidence="8">
    <location>
        <begin position="416"/>
        <end position="534"/>
    </location>
</feature>
<keyword evidence="4" id="KW-0274">FAD</keyword>
<evidence type="ECO:0000259" key="8">
    <source>
        <dbReference type="Pfam" id="PF05199"/>
    </source>
</evidence>
<dbReference type="GO" id="GO:0050660">
    <property type="term" value="F:flavin adenine dinucleotide binding"/>
    <property type="evidence" value="ECO:0007669"/>
    <property type="project" value="InterPro"/>
</dbReference>
<evidence type="ECO:0000256" key="3">
    <source>
        <dbReference type="ARBA" id="ARBA00022630"/>
    </source>
</evidence>
<evidence type="ECO:0000313" key="10">
    <source>
        <dbReference type="Proteomes" id="UP000297951"/>
    </source>
</evidence>
<organism evidence="9 10">
    <name type="scientific">Rothia nasimurium</name>
    <dbReference type="NCBI Taxonomy" id="85336"/>
    <lineage>
        <taxon>Bacteria</taxon>
        <taxon>Bacillati</taxon>
        <taxon>Actinomycetota</taxon>
        <taxon>Actinomycetes</taxon>
        <taxon>Micrococcales</taxon>
        <taxon>Micrococcaceae</taxon>
        <taxon>Rothia</taxon>
    </lineage>
</organism>
<feature type="compositionally biased region" description="Basic and acidic residues" evidence="6">
    <location>
        <begin position="53"/>
        <end position="64"/>
    </location>
</feature>
<evidence type="ECO:0000256" key="5">
    <source>
        <dbReference type="ARBA" id="ARBA00023002"/>
    </source>
</evidence>
<dbReference type="Pfam" id="PF05199">
    <property type="entry name" value="GMC_oxred_C"/>
    <property type="match status" value="1"/>
</dbReference>
<evidence type="ECO:0000256" key="1">
    <source>
        <dbReference type="ARBA" id="ARBA00001974"/>
    </source>
</evidence>
<dbReference type="InterPro" id="IPR007867">
    <property type="entry name" value="GMC_OxRtase_C"/>
</dbReference>
<name>A0A4Y9F701_9MICC</name>
<dbReference type="InterPro" id="IPR036188">
    <property type="entry name" value="FAD/NAD-bd_sf"/>
</dbReference>
<proteinExistence type="inferred from homology"/>
<dbReference type="EMBL" id="SPQC01000006">
    <property type="protein sequence ID" value="TFU23646.1"/>
    <property type="molecule type" value="Genomic_DNA"/>
</dbReference>
<dbReference type="OrthoDB" id="9798604at2"/>
<dbReference type="AlphaFoldDB" id="A0A4Y9F701"/>
<gene>
    <name evidence="9" type="ORF">E4U03_02790</name>
</gene>
<comment type="similarity">
    <text evidence="2">Belongs to the GMC oxidoreductase family.</text>
</comment>
<evidence type="ECO:0000313" key="9">
    <source>
        <dbReference type="EMBL" id="TFU23646.1"/>
    </source>
</evidence>
<evidence type="ECO:0000256" key="2">
    <source>
        <dbReference type="ARBA" id="ARBA00010790"/>
    </source>
</evidence>
<comment type="cofactor">
    <cofactor evidence="1">
        <name>FAD</name>
        <dbReference type="ChEBI" id="CHEBI:57692"/>
    </cofactor>
</comment>
<evidence type="ECO:0000259" key="7">
    <source>
        <dbReference type="Pfam" id="PF00732"/>
    </source>
</evidence>
<dbReference type="Gene3D" id="3.50.50.60">
    <property type="entry name" value="FAD/NAD(P)-binding domain"/>
    <property type="match status" value="2"/>
</dbReference>
<dbReference type="Proteomes" id="UP000297951">
    <property type="component" value="Unassembled WGS sequence"/>
</dbReference>